<feature type="compositionally biased region" description="Polar residues" evidence="1">
    <location>
        <begin position="253"/>
        <end position="269"/>
    </location>
</feature>
<gene>
    <name evidence="2" type="ORF">SPHA_8445</name>
</gene>
<reference evidence="2" key="1">
    <citation type="submission" date="2021-01" db="EMBL/GenBank/DDBJ databases">
        <authorList>
            <person name="Li R."/>
            <person name="Bekaert M."/>
        </authorList>
    </citation>
    <scope>NUCLEOTIDE SEQUENCE</scope>
    <source>
        <strain evidence="2">Farmed</strain>
    </source>
</reference>
<organism evidence="2 3">
    <name type="scientific">Acanthosepion pharaonis</name>
    <name type="common">Pharaoh cuttlefish</name>
    <name type="synonym">Sepia pharaonis</name>
    <dbReference type="NCBI Taxonomy" id="158019"/>
    <lineage>
        <taxon>Eukaryota</taxon>
        <taxon>Metazoa</taxon>
        <taxon>Spiralia</taxon>
        <taxon>Lophotrochozoa</taxon>
        <taxon>Mollusca</taxon>
        <taxon>Cephalopoda</taxon>
        <taxon>Coleoidea</taxon>
        <taxon>Decapodiformes</taxon>
        <taxon>Sepiida</taxon>
        <taxon>Sepiina</taxon>
        <taxon>Sepiidae</taxon>
        <taxon>Acanthosepion</taxon>
    </lineage>
</organism>
<proteinExistence type="predicted"/>
<feature type="compositionally biased region" description="Polar residues" evidence="1">
    <location>
        <begin position="105"/>
        <end position="124"/>
    </location>
</feature>
<comment type="caution">
    <text evidence="2">The sequence shown here is derived from an EMBL/GenBank/DDBJ whole genome shotgun (WGS) entry which is preliminary data.</text>
</comment>
<dbReference type="EMBL" id="CAHIKZ030000273">
    <property type="protein sequence ID" value="CAE1165406.1"/>
    <property type="molecule type" value="Genomic_DNA"/>
</dbReference>
<dbReference type="Proteomes" id="UP000597762">
    <property type="component" value="Unassembled WGS sequence"/>
</dbReference>
<sequence>MSKTHADKIRNAHINQPSRESHSAEKLPNQQKRSASLPQAQLTSVRQPQRHTQDDVILPNSPQIKPHQVSSSEYLNHPSPKVSCINSEQNRTETNTEQSEEKNQDVYTTQYCNPQPKQSGQPGQETEMRPLGQTVNYPSDTTIVARGFYTPSLIQNTDNKDSVTEDSNSSDIICIIRCNDQRNVTYAHAMNPPNVVGTPNIGPSGRYMSDQRHLMCPSKQGISWPTAVSKTQADKIRSAHINQPNRESHSVEKLSSQQQRSASLPQSSTTLQILSQRSLNEKPGLPVNTTNKSQAVTSLEYHNQSSPKMLHHSANEHKNEDSSSQGEVMTEVYNSQYCNPQPKQSGQPTQETEMRPLGQTVNYPSDTTIVARGFYTPSLTQNTDNKDSVTEDSTSSDISQQSTGNIYRNPRPLPPVPQ</sequence>
<feature type="compositionally biased region" description="Polar residues" evidence="1">
    <location>
        <begin position="60"/>
        <end position="74"/>
    </location>
</feature>
<feature type="region of interest" description="Disordered" evidence="1">
    <location>
        <begin position="300"/>
        <end position="363"/>
    </location>
</feature>
<dbReference type="AlphaFoldDB" id="A0A812AWY5"/>
<feature type="region of interest" description="Disordered" evidence="1">
    <location>
        <begin position="241"/>
        <end position="269"/>
    </location>
</feature>
<protein>
    <submittedName>
        <fullName evidence="2">Uncharacterized protein</fullName>
    </submittedName>
</protein>
<feature type="compositionally biased region" description="Polar residues" evidence="1">
    <location>
        <begin position="28"/>
        <end position="47"/>
    </location>
</feature>
<keyword evidence="3" id="KW-1185">Reference proteome</keyword>
<feature type="compositionally biased region" description="Polar residues" evidence="1">
    <location>
        <begin position="322"/>
        <end position="351"/>
    </location>
</feature>
<feature type="region of interest" description="Disordered" evidence="1">
    <location>
        <begin position="1"/>
        <end position="133"/>
    </location>
</feature>
<evidence type="ECO:0000313" key="2">
    <source>
        <dbReference type="EMBL" id="CAE1165406.1"/>
    </source>
</evidence>
<feature type="compositionally biased region" description="Basic and acidic residues" evidence="1">
    <location>
        <begin position="1"/>
        <end position="10"/>
    </location>
</feature>
<feature type="compositionally biased region" description="Polar residues" evidence="1">
    <location>
        <begin position="84"/>
        <end position="97"/>
    </location>
</feature>
<name>A0A812AWY5_ACAPH</name>
<feature type="region of interest" description="Disordered" evidence="1">
    <location>
        <begin position="375"/>
        <end position="418"/>
    </location>
</feature>
<evidence type="ECO:0000313" key="3">
    <source>
        <dbReference type="Proteomes" id="UP000597762"/>
    </source>
</evidence>
<accession>A0A812AWY5</accession>
<feature type="compositionally biased region" description="Low complexity" evidence="1">
    <location>
        <begin position="392"/>
        <end position="403"/>
    </location>
</feature>
<evidence type="ECO:0000256" key="1">
    <source>
        <dbReference type="SAM" id="MobiDB-lite"/>
    </source>
</evidence>